<evidence type="ECO:0000259" key="1">
    <source>
        <dbReference type="Pfam" id="PF14529"/>
    </source>
</evidence>
<dbReference type="OrthoDB" id="7474049at2759"/>
<organism evidence="2 3">
    <name type="scientific">Parnassius apollo</name>
    <name type="common">Apollo butterfly</name>
    <name type="synonym">Papilio apollo</name>
    <dbReference type="NCBI Taxonomy" id="110799"/>
    <lineage>
        <taxon>Eukaryota</taxon>
        <taxon>Metazoa</taxon>
        <taxon>Ecdysozoa</taxon>
        <taxon>Arthropoda</taxon>
        <taxon>Hexapoda</taxon>
        <taxon>Insecta</taxon>
        <taxon>Pterygota</taxon>
        <taxon>Neoptera</taxon>
        <taxon>Endopterygota</taxon>
        <taxon>Lepidoptera</taxon>
        <taxon>Glossata</taxon>
        <taxon>Ditrysia</taxon>
        <taxon>Papilionoidea</taxon>
        <taxon>Papilionidae</taxon>
        <taxon>Parnassiinae</taxon>
        <taxon>Parnassini</taxon>
        <taxon>Parnassius</taxon>
        <taxon>Parnassius</taxon>
    </lineage>
</organism>
<dbReference type="Proteomes" id="UP000691718">
    <property type="component" value="Unassembled WGS sequence"/>
</dbReference>
<proteinExistence type="predicted"/>
<reference evidence="2" key="1">
    <citation type="submission" date="2021-04" db="EMBL/GenBank/DDBJ databases">
        <authorList>
            <person name="Tunstrom K."/>
        </authorList>
    </citation>
    <scope>NUCLEOTIDE SEQUENCE</scope>
</reference>
<dbReference type="GO" id="GO:0003824">
    <property type="term" value="F:catalytic activity"/>
    <property type="evidence" value="ECO:0007669"/>
    <property type="project" value="InterPro"/>
</dbReference>
<gene>
    <name evidence="2" type="ORF">PAPOLLO_LOCUS5976</name>
</gene>
<protein>
    <submittedName>
        <fullName evidence="2">(apollo) hypothetical protein</fullName>
    </submittedName>
</protein>
<dbReference type="AlphaFoldDB" id="A0A8S3WGB2"/>
<feature type="domain" description="Endonuclease/exonuclease/phosphatase" evidence="1">
    <location>
        <begin position="102"/>
        <end position="211"/>
    </location>
</feature>
<sequence length="354" mass="41413">MLMLMLNANGLTDRRKELELFINTENIDVALISETRLTPRTHIKFHNYTIYRTDHPSGNSHGGTAVILKNNIKHYPLEVYKTEKIQATSIKIHHKNTEKTLTAIYCPPRPKIEADEFKLFFNKLGPVFFCGGEWNSKHTFWGSRLINPRGIQLYKATPDLNLEFISHGEPTYWPTDHNKVPDLLDFYISKNLGQNYLQIEKCEDLSSDHTPDILNIYKKAIFLKPLPKIYNKHTNLDQYREFIRSNIDLNISLKTNNEIEAGVEKFNSIVHMAANVSTPKNMKSKTKQKEYPRNIIAKASERRKIRGEWHKTRYPFDKSQLNRATKELKDIIKEHENRCVQNHLSQLTSQKYTY</sequence>
<dbReference type="EMBL" id="CAJQZP010000380">
    <property type="protein sequence ID" value="CAG4958620.1"/>
    <property type="molecule type" value="Genomic_DNA"/>
</dbReference>
<evidence type="ECO:0000313" key="2">
    <source>
        <dbReference type="EMBL" id="CAG4958620.1"/>
    </source>
</evidence>
<dbReference type="Pfam" id="PF14529">
    <property type="entry name" value="Exo_endo_phos_2"/>
    <property type="match status" value="1"/>
</dbReference>
<accession>A0A8S3WGB2</accession>
<name>A0A8S3WGB2_PARAO</name>
<keyword evidence="3" id="KW-1185">Reference proteome</keyword>
<evidence type="ECO:0000313" key="3">
    <source>
        <dbReference type="Proteomes" id="UP000691718"/>
    </source>
</evidence>
<dbReference type="PANTHER" id="PTHR33273">
    <property type="entry name" value="DOMAIN-CONTAINING PROTEIN, PUTATIVE-RELATED"/>
    <property type="match status" value="1"/>
</dbReference>
<dbReference type="PANTHER" id="PTHR33273:SF4">
    <property type="entry name" value="ENDONUCLEASE_EXONUCLEASE_PHOSPHATASE DOMAIN-CONTAINING PROTEIN"/>
    <property type="match status" value="1"/>
</dbReference>
<comment type="caution">
    <text evidence="2">The sequence shown here is derived from an EMBL/GenBank/DDBJ whole genome shotgun (WGS) entry which is preliminary data.</text>
</comment>
<dbReference type="InterPro" id="IPR005135">
    <property type="entry name" value="Endo/exonuclease/phosphatase"/>
</dbReference>